<feature type="compositionally biased region" description="Basic residues" evidence="1">
    <location>
        <begin position="295"/>
        <end position="309"/>
    </location>
</feature>
<dbReference type="Proteomes" id="UP000218209">
    <property type="component" value="Unassembled WGS sequence"/>
</dbReference>
<proteinExistence type="predicted"/>
<feature type="compositionally biased region" description="Low complexity" evidence="1">
    <location>
        <begin position="368"/>
        <end position="378"/>
    </location>
</feature>
<evidence type="ECO:0000313" key="3">
    <source>
        <dbReference type="Proteomes" id="UP000218209"/>
    </source>
</evidence>
<feature type="compositionally biased region" description="Low complexity" evidence="1">
    <location>
        <begin position="171"/>
        <end position="195"/>
    </location>
</feature>
<feature type="compositionally biased region" description="Basic residues" evidence="1">
    <location>
        <begin position="279"/>
        <end position="288"/>
    </location>
</feature>
<feature type="region of interest" description="Disordered" evidence="1">
    <location>
        <begin position="51"/>
        <end position="81"/>
    </location>
</feature>
<feature type="compositionally biased region" description="Basic residues" evidence="1">
    <location>
        <begin position="51"/>
        <end position="61"/>
    </location>
</feature>
<name>A0A1X6NLX9_PORUM</name>
<feature type="compositionally biased region" description="Basic and acidic residues" evidence="1">
    <location>
        <begin position="137"/>
        <end position="149"/>
    </location>
</feature>
<dbReference type="EMBL" id="KV919607">
    <property type="protein sequence ID" value="OSX69343.1"/>
    <property type="molecule type" value="Genomic_DNA"/>
</dbReference>
<accession>A0A1X6NLX9</accession>
<feature type="region of interest" description="Disordered" evidence="1">
    <location>
        <begin position="107"/>
        <end position="246"/>
    </location>
</feature>
<feature type="compositionally biased region" description="Basic residues" evidence="1">
    <location>
        <begin position="150"/>
        <end position="161"/>
    </location>
</feature>
<sequence>MGGDLSAVVATMSGTAAHRSIVVTTNKNAARGTLRLAGACRGVRPVGKARAVCRRARHPQRQRPTEQRRQGLPNPSSTWSPSHVWLTIIPHRQPPLAALWGACRARRARPSPPPAALASRRPSNVPRHATVVAGHRLGREPHQPRDRPGRPRPRHPPRRRALPPSPPLPPAAARAPAAAAAAASPPPQGAAAGAEARPRRRAPASCGGRRGGGGRRVARRRAAVRVRRGGRGVGEQRDPPSPLATLSDPVAAARVPLASSASLAATAPQVAAAAGCAGRRPHPPRRLHAPPPRPPRGRHPTAGRRRRRIGPGGAPGCPSDDGGGYGGGGGGGDGGSVGTGVAAPARDATFYGPPAVVSGRRSRRSARRWAPAGAVPRGAARRRVHEAHWRSSLAAWRDQPNGRM</sequence>
<evidence type="ECO:0000313" key="2">
    <source>
        <dbReference type="EMBL" id="OSX69343.1"/>
    </source>
</evidence>
<organism evidence="2 3">
    <name type="scientific">Porphyra umbilicalis</name>
    <name type="common">Purple laver</name>
    <name type="synonym">Red alga</name>
    <dbReference type="NCBI Taxonomy" id="2786"/>
    <lineage>
        <taxon>Eukaryota</taxon>
        <taxon>Rhodophyta</taxon>
        <taxon>Bangiophyceae</taxon>
        <taxon>Bangiales</taxon>
        <taxon>Bangiaceae</taxon>
        <taxon>Porphyra</taxon>
    </lineage>
</organism>
<feature type="region of interest" description="Disordered" evidence="1">
    <location>
        <begin position="274"/>
        <end position="390"/>
    </location>
</feature>
<gene>
    <name evidence="2" type="ORF">BU14_1604s0003</name>
</gene>
<feature type="compositionally biased region" description="Basic residues" evidence="1">
    <location>
        <begin position="212"/>
        <end position="230"/>
    </location>
</feature>
<protein>
    <submittedName>
        <fullName evidence="2">Uncharacterized protein</fullName>
    </submittedName>
</protein>
<keyword evidence="3" id="KW-1185">Reference proteome</keyword>
<reference evidence="2 3" key="1">
    <citation type="submission" date="2017-03" db="EMBL/GenBank/DDBJ databases">
        <title>WGS assembly of Porphyra umbilicalis.</title>
        <authorList>
            <person name="Brawley S.H."/>
            <person name="Blouin N.A."/>
            <person name="Ficko-Blean E."/>
            <person name="Wheeler G.L."/>
            <person name="Lohr M."/>
            <person name="Goodson H.V."/>
            <person name="Jenkins J.W."/>
            <person name="Blaby-Haas C.E."/>
            <person name="Helliwell K.E."/>
            <person name="Chan C."/>
            <person name="Marriage T."/>
            <person name="Bhattacharya D."/>
            <person name="Klein A.S."/>
            <person name="Badis Y."/>
            <person name="Brodie J."/>
            <person name="Cao Y."/>
            <person name="Collen J."/>
            <person name="Dittami S.M."/>
            <person name="Gachon C.M."/>
            <person name="Green B.R."/>
            <person name="Karpowicz S."/>
            <person name="Kim J.W."/>
            <person name="Kudahl U."/>
            <person name="Lin S."/>
            <person name="Michel G."/>
            <person name="Mittag M."/>
            <person name="Olson B.J."/>
            <person name="Pangilinan J."/>
            <person name="Peng Y."/>
            <person name="Qiu H."/>
            <person name="Shu S."/>
            <person name="Singer J.T."/>
            <person name="Smith A.G."/>
            <person name="Sprecher B.N."/>
            <person name="Wagner V."/>
            <person name="Wang W."/>
            <person name="Wang Z.-Y."/>
            <person name="Yan J."/>
            <person name="Yarish C."/>
            <person name="Zoeuner-Riek S."/>
            <person name="Zhuang Y."/>
            <person name="Zou Y."/>
            <person name="Lindquist E.A."/>
            <person name="Grimwood J."/>
            <person name="Barry K."/>
            <person name="Rokhsar D.S."/>
            <person name="Schmutz J."/>
            <person name="Stiller J.W."/>
            <person name="Grossman A.R."/>
            <person name="Prochnik S.E."/>
        </authorList>
    </citation>
    <scope>NUCLEOTIDE SEQUENCE [LARGE SCALE GENOMIC DNA]</scope>
    <source>
        <strain evidence="2">4086291</strain>
    </source>
</reference>
<evidence type="ECO:0000256" key="1">
    <source>
        <dbReference type="SAM" id="MobiDB-lite"/>
    </source>
</evidence>
<feature type="compositionally biased region" description="Gly residues" evidence="1">
    <location>
        <begin position="310"/>
        <end position="338"/>
    </location>
</feature>
<dbReference type="AlphaFoldDB" id="A0A1X6NLX9"/>